<evidence type="ECO:0000256" key="1">
    <source>
        <dbReference type="ARBA" id="ARBA00004651"/>
    </source>
</evidence>
<keyword evidence="7 14" id="KW-1133">Transmembrane helix</keyword>
<keyword evidence="10 14" id="KW-0472">Membrane</keyword>
<comment type="caution">
    <text evidence="15">The sequence shown here is derived from an EMBL/GenBank/DDBJ whole genome shotgun (WGS) entry which is preliminary data.</text>
</comment>
<name>W1DJK0_KLEPN</name>
<evidence type="ECO:0000256" key="6">
    <source>
        <dbReference type="ARBA" id="ARBA00022847"/>
    </source>
</evidence>
<comment type="similarity">
    <text evidence="2 13">Belongs to the sodium:solute symporter (SSF) (TC 2.A.21) family.</text>
</comment>
<keyword evidence="5 14" id="KW-0812">Transmembrane</keyword>
<evidence type="ECO:0000256" key="5">
    <source>
        <dbReference type="ARBA" id="ARBA00022692"/>
    </source>
</evidence>
<dbReference type="InterPro" id="IPR050277">
    <property type="entry name" value="Sodium:Solute_Symporter"/>
</dbReference>
<feature type="transmembrane region" description="Helical" evidence="14">
    <location>
        <begin position="58"/>
        <end position="78"/>
    </location>
</feature>
<protein>
    <submittedName>
        <fullName evidence="15">Proline/sodium symporter PutP (TC 2.A.21.2.1) @ Propionate/sodium symporter</fullName>
    </submittedName>
</protein>
<keyword evidence="6" id="KW-0769">Symport</keyword>
<evidence type="ECO:0000256" key="14">
    <source>
        <dbReference type="SAM" id="Phobius"/>
    </source>
</evidence>
<evidence type="ECO:0000256" key="2">
    <source>
        <dbReference type="ARBA" id="ARBA00006434"/>
    </source>
</evidence>
<evidence type="ECO:0000256" key="13">
    <source>
        <dbReference type="RuleBase" id="RU362091"/>
    </source>
</evidence>
<dbReference type="InterPro" id="IPR038377">
    <property type="entry name" value="Na/Glc_symporter_sf"/>
</dbReference>
<evidence type="ECO:0000256" key="12">
    <source>
        <dbReference type="ARBA" id="ARBA00033708"/>
    </source>
</evidence>
<keyword evidence="9" id="KW-0406">Ion transport</keyword>
<keyword evidence="16" id="KW-1185">Reference proteome</keyword>
<evidence type="ECO:0000256" key="9">
    <source>
        <dbReference type="ARBA" id="ARBA00023065"/>
    </source>
</evidence>
<evidence type="ECO:0000313" key="15">
    <source>
        <dbReference type="EMBL" id="CDL08219.1"/>
    </source>
</evidence>
<evidence type="ECO:0000256" key="8">
    <source>
        <dbReference type="ARBA" id="ARBA00023053"/>
    </source>
</evidence>
<evidence type="ECO:0000256" key="10">
    <source>
        <dbReference type="ARBA" id="ARBA00023136"/>
    </source>
</evidence>
<dbReference type="InterPro" id="IPR018212">
    <property type="entry name" value="Na/solute_symporter_CS"/>
</dbReference>
<dbReference type="GO" id="GO:0015824">
    <property type="term" value="P:proline transport"/>
    <property type="evidence" value="ECO:0007669"/>
    <property type="project" value="TreeGrafter"/>
</dbReference>
<feature type="transmembrane region" description="Helical" evidence="14">
    <location>
        <begin position="84"/>
        <end position="102"/>
    </location>
</feature>
<evidence type="ECO:0000256" key="11">
    <source>
        <dbReference type="ARBA" id="ARBA00023201"/>
    </source>
</evidence>
<keyword evidence="8" id="KW-0915">Sodium</keyword>
<dbReference type="GO" id="GO:0005298">
    <property type="term" value="F:proline:sodium symporter activity"/>
    <property type="evidence" value="ECO:0007669"/>
    <property type="project" value="TreeGrafter"/>
</dbReference>
<dbReference type="Pfam" id="PF00474">
    <property type="entry name" value="SSF"/>
    <property type="match status" value="1"/>
</dbReference>
<dbReference type="PANTHER" id="PTHR48086">
    <property type="entry name" value="SODIUM/PROLINE SYMPORTER-RELATED"/>
    <property type="match status" value="1"/>
</dbReference>
<dbReference type="GO" id="GO:0005886">
    <property type="term" value="C:plasma membrane"/>
    <property type="evidence" value="ECO:0007669"/>
    <property type="project" value="UniProtKB-SubCell"/>
</dbReference>
<evidence type="ECO:0000256" key="3">
    <source>
        <dbReference type="ARBA" id="ARBA00022448"/>
    </source>
</evidence>
<evidence type="ECO:0000256" key="7">
    <source>
        <dbReference type="ARBA" id="ARBA00022989"/>
    </source>
</evidence>
<keyword evidence="3" id="KW-0813">Transport</keyword>
<dbReference type="Proteomes" id="UP000019183">
    <property type="component" value="Unassembled WGS sequence"/>
</dbReference>
<keyword evidence="4" id="KW-1003">Cell membrane</keyword>
<dbReference type="Gene3D" id="1.20.1730.10">
    <property type="entry name" value="Sodium/glucose cotransporter"/>
    <property type="match status" value="1"/>
</dbReference>
<dbReference type="PROSITE" id="PS50283">
    <property type="entry name" value="NA_SOLUT_SYMP_3"/>
    <property type="match status" value="1"/>
</dbReference>
<evidence type="ECO:0000313" key="16">
    <source>
        <dbReference type="Proteomes" id="UP000019183"/>
    </source>
</evidence>
<dbReference type="InterPro" id="IPR001734">
    <property type="entry name" value="Na/solute_symporter"/>
</dbReference>
<accession>W1DJK0</accession>
<proteinExistence type="inferred from homology"/>
<comment type="subcellular location">
    <subcellularLocation>
        <location evidence="1">Cell membrane</location>
        <topology evidence="1">Multi-pass membrane protein</topology>
    </subcellularLocation>
</comment>
<sequence>MWVGRMMVLVVALVAIALAANPENRVLGLVSYAWAGFGAAFGPVVLFSVMWSRMTRNGALAGMVIGALTVIVWKQFGWLGLYEIIPALSSAASGLWSLACWIKRRRPACSSALPKRMPTTIRRRRYAPRLSKII</sequence>
<dbReference type="AlphaFoldDB" id="W1DJK0"/>
<dbReference type="GO" id="GO:0015193">
    <property type="term" value="F:L-proline transmembrane transporter activity"/>
    <property type="evidence" value="ECO:0007669"/>
    <property type="project" value="TreeGrafter"/>
</dbReference>
<reference evidence="15" key="1">
    <citation type="submission" date="2013-10" db="EMBL/GenBank/DDBJ databases">
        <title>Antibiotic resistance diversity of beta-lactamase producers in the General Hospital Vienna.</title>
        <authorList>
            <person name="Barisic I."/>
            <person name="Mitteregger D."/>
            <person name="Hirschl A.M."/>
            <person name="Noehammer C."/>
            <person name="Wiesinger-Mayr H."/>
        </authorList>
    </citation>
    <scope>NUCLEOTIDE SEQUENCE [LARGE SCALE GENOMIC DNA]</scope>
    <source>
        <strain evidence="15">IS43</strain>
    </source>
</reference>
<comment type="catalytic activity">
    <reaction evidence="12">
        <text>L-proline(in) + Na(+)(in) = L-proline(out) + Na(+)(out)</text>
        <dbReference type="Rhea" id="RHEA:28967"/>
        <dbReference type="ChEBI" id="CHEBI:29101"/>
        <dbReference type="ChEBI" id="CHEBI:60039"/>
    </reaction>
</comment>
<dbReference type="EMBL" id="CBWK010000169">
    <property type="protein sequence ID" value="CDL08219.1"/>
    <property type="molecule type" value="Genomic_DNA"/>
</dbReference>
<feature type="transmembrane region" description="Helical" evidence="14">
    <location>
        <begin position="32"/>
        <end position="51"/>
    </location>
</feature>
<dbReference type="PANTHER" id="PTHR48086:SF3">
    <property type="entry name" value="SODIUM_PROLINE SYMPORTER"/>
    <property type="match status" value="1"/>
</dbReference>
<dbReference type="PROSITE" id="PS00457">
    <property type="entry name" value="NA_SOLUT_SYMP_2"/>
    <property type="match status" value="1"/>
</dbReference>
<keyword evidence="11" id="KW-0739">Sodium transport</keyword>
<organism evidence="15 16">
    <name type="scientific">Klebsiella pneumoniae IS43</name>
    <dbReference type="NCBI Taxonomy" id="1432552"/>
    <lineage>
        <taxon>Bacteria</taxon>
        <taxon>Pseudomonadati</taxon>
        <taxon>Pseudomonadota</taxon>
        <taxon>Gammaproteobacteria</taxon>
        <taxon>Enterobacterales</taxon>
        <taxon>Enterobacteriaceae</taxon>
        <taxon>Klebsiella/Raoultella group</taxon>
        <taxon>Klebsiella</taxon>
        <taxon>Klebsiella pneumoniae complex</taxon>
    </lineage>
</organism>
<evidence type="ECO:0000256" key="4">
    <source>
        <dbReference type="ARBA" id="ARBA00022475"/>
    </source>
</evidence>